<dbReference type="EMBL" id="BSYO01000035">
    <property type="protein sequence ID" value="GMH28787.1"/>
    <property type="molecule type" value="Genomic_DNA"/>
</dbReference>
<organism evidence="1 2">
    <name type="scientific">Nepenthes gracilis</name>
    <name type="common">Slender pitcher plant</name>
    <dbReference type="NCBI Taxonomy" id="150966"/>
    <lineage>
        <taxon>Eukaryota</taxon>
        <taxon>Viridiplantae</taxon>
        <taxon>Streptophyta</taxon>
        <taxon>Embryophyta</taxon>
        <taxon>Tracheophyta</taxon>
        <taxon>Spermatophyta</taxon>
        <taxon>Magnoliopsida</taxon>
        <taxon>eudicotyledons</taxon>
        <taxon>Gunneridae</taxon>
        <taxon>Pentapetalae</taxon>
        <taxon>Caryophyllales</taxon>
        <taxon>Nepenthaceae</taxon>
        <taxon>Nepenthes</taxon>
    </lineage>
</organism>
<evidence type="ECO:0000313" key="2">
    <source>
        <dbReference type="Proteomes" id="UP001279734"/>
    </source>
</evidence>
<gene>
    <name evidence="1" type="ORF">Nepgr_030630</name>
</gene>
<sequence length="118" mass="13245">MAVAKVSISMWVQWATILLTSSEFEKKTKKSDMVLSLPVTFPNQGTAEGDALVLGTPKFPSTYEVDGLQKPPFHRCTQDLLVSELGQYSSSSTFIRVPQLWQDILDLLYLHMQHSNPC</sequence>
<protein>
    <submittedName>
        <fullName evidence="1">Uncharacterized protein</fullName>
    </submittedName>
</protein>
<reference evidence="1" key="1">
    <citation type="submission" date="2023-05" db="EMBL/GenBank/DDBJ databases">
        <title>Nepenthes gracilis genome sequencing.</title>
        <authorList>
            <person name="Fukushima K."/>
        </authorList>
    </citation>
    <scope>NUCLEOTIDE SEQUENCE</scope>
    <source>
        <strain evidence="1">SING2019-196</strain>
    </source>
</reference>
<comment type="caution">
    <text evidence="1">The sequence shown here is derived from an EMBL/GenBank/DDBJ whole genome shotgun (WGS) entry which is preliminary data.</text>
</comment>
<accession>A0AAD3THC5</accession>
<name>A0AAD3THC5_NEPGR</name>
<proteinExistence type="predicted"/>
<dbReference type="AlphaFoldDB" id="A0AAD3THC5"/>
<dbReference type="Proteomes" id="UP001279734">
    <property type="component" value="Unassembled WGS sequence"/>
</dbReference>
<keyword evidence="2" id="KW-1185">Reference proteome</keyword>
<evidence type="ECO:0000313" key="1">
    <source>
        <dbReference type="EMBL" id="GMH28787.1"/>
    </source>
</evidence>